<dbReference type="PANTHER" id="PTHR19879:SF9">
    <property type="entry name" value="TRANSCRIPTION INITIATION FACTOR TFIID SUBUNIT 5"/>
    <property type="match status" value="1"/>
</dbReference>
<gene>
    <name evidence="1" type="ORF">A6A03_03570</name>
</gene>
<organism evidence="1 2">
    <name type="scientific">Chloroflexus islandicus</name>
    <dbReference type="NCBI Taxonomy" id="1707952"/>
    <lineage>
        <taxon>Bacteria</taxon>
        <taxon>Bacillati</taxon>
        <taxon>Chloroflexota</taxon>
        <taxon>Chloroflexia</taxon>
        <taxon>Chloroflexales</taxon>
        <taxon>Chloroflexineae</taxon>
        <taxon>Chloroflexaceae</taxon>
        <taxon>Chloroflexus</taxon>
    </lineage>
</organism>
<evidence type="ECO:0000313" key="2">
    <source>
        <dbReference type="Proteomes" id="UP000078287"/>
    </source>
</evidence>
<name>A0A178M516_9CHLR</name>
<sequence>MRRLLLLVGGAITALVGLCGLALVMMMFWFGREEQPAYVWQVVTRSAAFLPDGRLAIANDKQTVIVSFPGYQTLRELPAGGYVASRPDGSVLAVAMRGAVKLFDPNSGALIGQLDCWPPGEHIYEMHLSFSPDGRILAVAESHHSRGPEVQFWDVSSQSQIGTIRFDDPAISVIQALAFSPTGHLVVSTHREGVWLVEVAQQAVIRNIQSWPSSYIAVSPDGSRLSLSEFALVRTFDTRTWQVVHEQRFAQARPMADTWMSRLFSMPVAISPDGNWLATPNREAPNDTFSLFESGPPRQTIALRRLADGRRVRVLSGSPRRLNQLLFSPDSRWLVDVGLSEIRVWRVEE</sequence>
<dbReference type="STRING" id="1707952.A6A03_03570"/>
<dbReference type="InterPro" id="IPR011047">
    <property type="entry name" value="Quinoprotein_ADH-like_sf"/>
</dbReference>
<dbReference type="SUPFAM" id="SSF50998">
    <property type="entry name" value="Quinoprotein alcohol dehydrogenase-like"/>
    <property type="match status" value="1"/>
</dbReference>
<dbReference type="AlphaFoldDB" id="A0A178M516"/>
<proteinExistence type="predicted"/>
<evidence type="ECO:0000313" key="1">
    <source>
        <dbReference type="EMBL" id="OAN42807.1"/>
    </source>
</evidence>
<evidence type="ECO:0008006" key="3">
    <source>
        <dbReference type="Google" id="ProtNLM"/>
    </source>
</evidence>
<accession>A0A178M516</accession>
<dbReference type="InterPro" id="IPR015943">
    <property type="entry name" value="WD40/YVTN_repeat-like_dom_sf"/>
</dbReference>
<keyword evidence="2" id="KW-1185">Reference proteome</keyword>
<reference evidence="1 2" key="1">
    <citation type="submission" date="2016-04" db="EMBL/GenBank/DDBJ databases">
        <title>Chloroflexus islandicus sp. nov., a thermophilic filamentous anoxygenic phototrophic bacterium from geyser Strokkur (Iceland).</title>
        <authorList>
            <person name="Gaisin V.A."/>
            <person name="Kalashnikov A.M."/>
            <person name="Sukhacheva M.V."/>
            <person name="Grouzdev D.S."/>
            <person name="Ivanov T.M."/>
            <person name="Kuznetsov B."/>
            <person name="Gorlenko V.M."/>
        </authorList>
    </citation>
    <scope>NUCLEOTIDE SEQUENCE [LARGE SCALE GENOMIC DNA]</scope>
    <source>
        <strain evidence="2">isl-2</strain>
    </source>
</reference>
<comment type="caution">
    <text evidence="1">The sequence shown here is derived from an EMBL/GenBank/DDBJ whole genome shotgun (WGS) entry which is preliminary data.</text>
</comment>
<dbReference type="EMBL" id="LWQS01000082">
    <property type="protein sequence ID" value="OAN42807.1"/>
    <property type="molecule type" value="Genomic_DNA"/>
</dbReference>
<dbReference type="Proteomes" id="UP000078287">
    <property type="component" value="Unassembled WGS sequence"/>
</dbReference>
<dbReference type="OrthoDB" id="145213at2"/>
<dbReference type="PANTHER" id="PTHR19879">
    <property type="entry name" value="TRANSCRIPTION INITIATION FACTOR TFIID"/>
    <property type="match status" value="1"/>
</dbReference>
<protein>
    <recommendedName>
        <fullName evidence="3">WD40 repeat domain-containing protein</fullName>
    </recommendedName>
</protein>
<dbReference type="Gene3D" id="2.130.10.10">
    <property type="entry name" value="YVTN repeat-like/Quinoprotein amine dehydrogenase"/>
    <property type="match status" value="2"/>
</dbReference>